<dbReference type="EMBL" id="KB742554">
    <property type="protein sequence ID" value="EOB07120.1"/>
    <property type="molecule type" value="Genomic_DNA"/>
</dbReference>
<organism evidence="2 3">
    <name type="scientific">Anas platyrhynchos</name>
    <name type="common">Mallard</name>
    <name type="synonym">Anas boschas</name>
    <dbReference type="NCBI Taxonomy" id="8839"/>
    <lineage>
        <taxon>Eukaryota</taxon>
        <taxon>Metazoa</taxon>
        <taxon>Chordata</taxon>
        <taxon>Craniata</taxon>
        <taxon>Vertebrata</taxon>
        <taxon>Euteleostomi</taxon>
        <taxon>Archelosauria</taxon>
        <taxon>Archosauria</taxon>
        <taxon>Dinosauria</taxon>
        <taxon>Saurischia</taxon>
        <taxon>Theropoda</taxon>
        <taxon>Coelurosauria</taxon>
        <taxon>Aves</taxon>
        <taxon>Neognathae</taxon>
        <taxon>Galloanserae</taxon>
        <taxon>Anseriformes</taxon>
        <taxon>Anatidae</taxon>
        <taxon>Anatinae</taxon>
        <taxon>Anas</taxon>
    </lineage>
</organism>
<sequence>MATSPRNARFASVNTRWPSCSALCQPFLKDLFGKQTKFQAQPPAVWRCRRTTALASLQHASPAHTVYFLLHRYPPERSAALCTGSQRPHEIAGVMPEGQRVGTNSLPVISSAWEWLTKAMAYQNRDSWKIQARNDNVWADGKYRFSKDLAALVITSDFAPSGNDFVMPALNIGTLYCVGYIDLCFLTEPAVLTPVKEASGCCKVVQGDGPPRENIKIRPTGAKLVYIGKHGRHKRGWKFPVGEGGRRSCTVLQKGCSERLSLFLLFPQQQECLHLPAELLTGSFLQTLAVNCAPQVNSYRAKAFPTSVTAAVPHSQAQGKNNPKKEQLTSKQPHSLPQQGKVNMKREISLTGEVPAKSPPEFKPWQVTSPAWHGPRWQIPVSSPRNSPASNVMRLGLLTELDKTYFPCWIRHPAVYAPETSFL</sequence>
<accession>R0LZ46</accession>
<name>R0LZ46_ANAPL</name>
<evidence type="ECO:0000313" key="3">
    <source>
        <dbReference type="Proteomes" id="UP000296049"/>
    </source>
</evidence>
<protein>
    <submittedName>
        <fullName evidence="2">Uncharacterized protein</fullName>
    </submittedName>
</protein>
<evidence type="ECO:0000313" key="2">
    <source>
        <dbReference type="EMBL" id="EOB07120.1"/>
    </source>
</evidence>
<evidence type="ECO:0000256" key="1">
    <source>
        <dbReference type="SAM" id="MobiDB-lite"/>
    </source>
</evidence>
<gene>
    <name evidence="2" type="ORF">Anapl_02881</name>
</gene>
<feature type="compositionally biased region" description="Polar residues" evidence="1">
    <location>
        <begin position="329"/>
        <end position="341"/>
    </location>
</feature>
<feature type="region of interest" description="Disordered" evidence="1">
    <location>
        <begin position="310"/>
        <end position="342"/>
    </location>
</feature>
<keyword evidence="3" id="KW-1185">Reference proteome</keyword>
<dbReference type="Proteomes" id="UP000296049">
    <property type="component" value="Unassembled WGS sequence"/>
</dbReference>
<reference evidence="3" key="1">
    <citation type="journal article" date="2013" name="Nat. Genet.">
        <title>The duck genome and transcriptome provide insight into an avian influenza virus reservoir species.</title>
        <authorList>
            <person name="Huang Y."/>
            <person name="Li Y."/>
            <person name="Burt D.W."/>
            <person name="Chen H."/>
            <person name="Zhang Y."/>
            <person name="Qian W."/>
            <person name="Kim H."/>
            <person name="Gan S."/>
            <person name="Zhao Y."/>
            <person name="Li J."/>
            <person name="Yi K."/>
            <person name="Feng H."/>
            <person name="Zhu P."/>
            <person name="Li B."/>
            <person name="Liu Q."/>
            <person name="Fairley S."/>
            <person name="Magor K.E."/>
            <person name="Du Z."/>
            <person name="Hu X."/>
            <person name="Goodman L."/>
            <person name="Tafer H."/>
            <person name="Vignal A."/>
            <person name="Lee T."/>
            <person name="Kim K.W."/>
            <person name="Sheng Z."/>
            <person name="An Y."/>
            <person name="Searle S."/>
            <person name="Herrero J."/>
            <person name="Groenen M.A."/>
            <person name="Crooijmans R.P."/>
            <person name="Faraut T."/>
            <person name="Cai Q."/>
            <person name="Webster R.G."/>
            <person name="Aldridge J.R."/>
            <person name="Warren W.C."/>
            <person name="Bartschat S."/>
            <person name="Kehr S."/>
            <person name="Marz M."/>
            <person name="Stadler P.F."/>
            <person name="Smith J."/>
            <person name="Kraus R.H."/>
            <person name="Zhao Y."/>
            <person name="Ren L."/>
            <person name="Fei J."/>
            <person name="Morisson M."/>
            <person name="Kaiser P."/>
            <person name="Griffin D.K."/>
            <person name="Rao M."/>
            <person name="Pitel F."/>
            <person name="Wang J."/>
            <person name="Li N."/>
        </authorList>
    </citation>
    <scope>NUCLEOTIDE SEQUENCE [LARGE SCALE GENOMIC DNA]</scope>
</reference>
<dbReference type="AlphaFoldDB" id="R0LZ46"/>
<proteinExistence type="predicted"/>